<accession>A0A7X1G558</accession>
<dbReference type="EMBL" id="JACMYH010000001">
    <property type="protein sequence ID" value="MBC2678610.1"/>
    <property type="molecule type" value="Genomic_DNA"/>
</dbReference>
<comment type="caution">
    <text evidence="1">The sequence shown here is derived from an EMBL/GenBank/DDBJ whole genome shotgun (WGS) entry which is preliminary data.</text>
</comment>
<organism evidence="1 2">
    <name type="scientific">Pseudomonas baltica</name>
    <dbReference type="NCBI Taxonomy" id="2762576"/>
    <lineage>
        <taxon>Bacteria</taxon>
        <taxon>Pseudomonadati</taxon>
        <taxon>Pseudomonadota</taxon>
        <taxon>Gammaproteobacteria</taxon>
        <taxon>Pseudomonadales</taxon>
        <taxon>Pseudomonadaceae</taxon>
        <taxon>Pseudomonas</taxon>
    </lineage>
</organism>
<evidence type="ECO:0000313" key="1">
    <source>
        <dbReference type="EMBL" id="MBC2678610.1"/>
    </source>
</evidence>
<dbReference type="AlphaFoldDB" id="A0A7X1G558"/>
<proteinExistence type="predicted"/>
<evidence type="ECO:0000313" key="2">
    <source>
        <dbReference type="Proteomes" id="UP000546173"/>
    </source>
</evidence>
<gene>
    <name evidence="1" type="ORF">H7993_09430</name>
</gene>
<name>A0A7X1G558_9PSED</name>
<dbReference type="Proteomes" id="UP000546173">
    <property type="component" value="Unassembled WGS sequence"/>
</dbReference>
<keyword evidence="2" id="KW-1185">Reference proteome</keyword>
<protein>
    <submittedName>
        <fullName evidence="1">Energy transducer TonB</fullName>
    </submittedName>
</protein>
<reference evidence="1 2" key="1">
    <citation type="submission" date="2020-08" db="EMBL/GenBank/DDBJ databases">
        <title>Pseudomonas sp. nov.</title>
        <authorList>
            <person name="Gieschler S."/>
            <person name="Fiedler G."/>
            <person name="Brinks E."/>
            <person name="Boehnlein C."/>
            <person name="Franz C.M.A.P."/>
            <person name="Kabisch J."/>
        </authorList>
    </citation>
    <scope>NUCLEOTIDE SEQUENCE [LARGE SCALE GENOMIC DNA]</scope>
    <source>
        <strain evidence="1 2">MBT-2</strain>
    </source>
</reference>
<dbReference type="RefSeq" id="WP_185794218.1">
    <property type="nucleotide sequence ID" value="NZ_JACMYH010000001.1"/>
</dbReference>
<sequence length="268" mass="29304">MLNESRRRAYLDAMQVVHWLPRTELPFAAPSCASLLEHVEALPLPVQAVDQGAAAALPIVPSAVEPARPEPSKVQRPKIEVPRPGSIRPAVAAVAEVAVEAPVVKPANLPPRFALQVLRAGPCVVLVELATGQAFQSRDPSYLLLKDMLRAAGLPDAPQILGEPIRWPLLQRGQLDQGPDAACDFVQGFVMAQLEQAPCTCLWLVGLPAIRFAGRANAEDYNRELEVEGLGAAWVLPGLELLMDEPERKAAVWQAMRRLIPRWKNRDE</sequence>